<dbReference type="PANTHER" id="PTHR46797:SF19">
    <property type="entry name" value="BLL2473 PROTEIN"/>
    <property type="match status" value="1"/>
</dbReference>
<accession>A0A168NBB9</accession>
<dbReference type="SMART" id="SM00530">
    <property type="entry name" value="HTH_XRE"/>
    <property type="match status" value="1"/>
</dbReference>
<dbReference type="Gene3D" id="1.10.260.40">
    <property type="entry name" value="lambda repressor-like DNA-binding domains"/>
    <property type="match status" value="1"/>
</dbReference>
<dbReference type="SUPFAM" id="SSF47413">
    <property type="entry name" value="lambda repressor-like DNA-binding domains"/>
    <property type="match status" value="1"/>
</dbReference>
<reference evidence="4 6" key="2">
    <citation type="journal article" date="2016" name="Front. Microbiol.">
        <title>Industrial Acetogenic Biocatalysts: A Comparative Metabolic and Genomic Analysis.</title>
        <authorList>
            <person name="Bengelsdorf F."/>
            <person name="Poehlein A."/>
            <person name="Sonja S."/>
            <person name="Erz C."/>
            <person name="Hummel T."/>
            <person name="Hoffmeister S."/>
            <person name="Daniel R."/>
            <person name="Durre P."/>
        </authorList>
    </citation>
    <scope>NUCLEOTIDE SEQUENCE [LARGE SCALE GENOMIC DNA]</scope>
    <source>
        <strain evidence="4 6">PTA-10522</strain>
    </source>
</reference>
<dbReference type="InterPro" id="IPR013096">
    <property type="entry name" value="Cupin_2"/>
</dbReference>
<sequence>MKFGFKIRKLRQEKSISIEQLAEMAKLSTGLISQVERNITGPSVTTLWKIAKALNVSMNYFFDEDEYEEKDNVVRKDKRKMIILPNSKITYELLSPNIKGKIEYLLVEIDAGECNTKDLICHEGEECGYIIKGTLKVKLGNKEHILEEGDSIYFNSNVPHRYINAGNEKVISIWAMTPPSF</sequence>
<dbReference type="InterPro" id="IPR011051">
    <property type="entry name" value="RmlC_Cupin_sf"/>
</dbReference>
<dbReference type="CDD" id="cd00093">
    <property type="entry name" value="HTH_XRE"/>
    <property type="match status" value="1"/>
</dbReference>
<dbReference type="Pfam" id="PF01381">
    <property type="entry name" value="HTH_3"/>
    <property type="match status" value="1"/>
</dbReference>
<dbReference type="SUPFAM" id="SSF51182">
    <property type="entry name" value="RmlC-like cupins"/>
    <property type="match status" value="1"/>
</dbReference>
<evidence type="ECO:0000313" key="6">
    <source>
        <dbReference type="Proteomes" id="UP000093694"/>
    </source>
</evidence>
<dbReference type="Proteomes" id="UP000093694">
    <property type="component" value="Unassembled WGS sequence"/>
</dbReference>
<comment type="caution">
    <text evidence="3">The sequence shown here is derived from an EMBL/GenBank/DDBJ whole genome shotgun (WGS) entry which is preliminary data.</text>
</comment>
<dbReference type="InterPro" id="IPR050807">
    <property type="entry name" value="TransReg_Diox_bact_type"/>
</dbReference>
<dbReference type="PATRIC" id="fig|1705578.3.peg.3203"/>
<gene>
    <name evidence="3" type="primary">puuR_2</name>
    <name evidence="4" type="synonym">puuR_1</name>
    <name evidence="4" type="ORF">CLCOS_33830</name>
    <name evidence="3" type="ORF">WX73_03141</name>
</gene>
<dbReference type="InterPro" id="IPR001387">
    <property type="entry name" value="Cro/C1-type_HTH"/>
</dbReference>
<dbReference type="RefSeq" id="WP_013237867.1">
    <property type="nucleotide sequence ID" value="NZ_LITQ01000046.1"/>
</dbReference>
<protein>
    <submittedName>
        <fullName evidence="3">HTH-type transcriptional regulator PuuR</fullName>
    </submittedName>
</protein>
<reference evidence="3 5" key="1">
    <citation type="journal article" date="2015" name="Biotechnol. Bioeng.">
        <title>Genome sequence and phenotypic characterization of Caulobacter segnis.</title>
        <authorList>
            <person name="Patel S."/>
            <person name="Fletcher B."/>
            <person name="Scott D.C."/>
            <person name="Ely B."/>
        </authorList>
    </citation>
    <scope>NUCLEOTIDE SEQUENCE [LARGE SCALE GENOMIC DNA]</scope>
    <source>
        <strain evidence="3 5">PS02</strain>
    </source>
</reference>
<feature type="domain" description="HTH cro/C1-type" evidence="2">
    <location>
        <begin position="7"/>
        <end position="61"/>
    </location>
</feature>
<dbReference type="Gene3D" id="2.60.120.10">
    <property type="entry name" value="Jelly Rolls"/>
    <property type="match status" value="1"/>
</dbReference>
<dbReference type="GO" id="GO:0005829">
    <property type="term" value="C:cytosol"/>
    <property type="evidence" value="ECO:0007669"/>
    <property type="project" value="TreeGrafter"/>
</dbReference>
<dbReference type="Pfam" id="PF07883">
    <property type="entry name" value="Cupin_2"/>
    <property type="match status" value="1"/>
</dbReference>
<dbReference type="PROSITE" id="PS50943">
    <property type="entry name" value="HTH_CROC1"/>
    <property type="match status" value="1"/>
</dbReference>
<evidence type="ECO:0000313" key="3">
    <source>
        <dbReference type="EMBL" id="OAA86060.1"/>
    </source>
</evidence>
<evidence type="ECO:0000256" key="1">
    <source>
        <dbReference type="ARBA" id="ARBA00023125"/>
    </source>
</evidence>
<dbReference type="GO" id="GO:0003677">
    <property type="term" value="F:DNA binding"/>
    <property type="evidence" value="ECO:0007669"/>
    <property type="project" value="UniProtKB-KW"/>
</dbReference>
<dbReference type="PANTHER" id="PTHR46797">
    <property type="entry name" value="HTH-TYPE TRANSCRIPTIONAL REGULATOR"/>
    <property type="match status" value="1"/>
</dbReference>
<organism evidence="3 5">
    <name type="scientific">Clostridium coskatii</name>
    <dbReference type="NCBI Taxonomy" id="1705578"/>
    <lineage>
        <taxon>Bacteria</taxon>
        <taxon>Bacillati</taxon>
        <taxon>Bacillota</taxon>
        <taxon>Clostridia</taxon>
        <taxon>Eubacteriales</taxon>
        <taxon>Clostridiaceae</taxon>
        <taxon>Clostridium</taxon>
    </lineage>
</organism>
<keyword evidence="1" id="KW-0238">DNA-binding</keyword>
<name>A0A168NBB9_9CLOT</name>
<dbReference type="AlphaFoldDB" id="A0A168NBB9"/>
<dbReference type="InterPro" id="IPR014710">
    <property type="entry name" value="RmlC-like_jellyroll"/>
</dbReference>
<dbReference type="EMBL" id="LROR01000068">
    <property type="protein sequence ID" value="OBR91607.1"/>
    <property type="molecule type" value="Genomic_DNA"/>
</dbReference>
<dbReference type="CDD" id="cd02209">
    <property type="entry name" value="cupin_XRE_C"/>
    <property type="match status" value="1"/>
</dbReference>
<dbReference type="GO" id="GO:0003700">
    <property type="term" value="F:DNA-binding transcription factor activity"/>
    <property type="evidence" value="ECO:0007669"/>
    <property type="project" value="TreeGrafter"/>
</dbReference>
<evidence type="ECO:0000259" key="2">
    <source>
        <dbReference type="PROSITE" id="PS50943"/>
    </source>
</evidence>
<dbReference type="InterPro" id="IPR010982">
    <property type="entry name" value="Lambda_DNA-bd_dom_sf"/>
</dbReference>
<keyword evidence="6" id="KW-1185">Reference proteome</keyword>
<proteinExistence type="predicted"/>
<evidence type="ECO:0000313" key="4">
    <source>
        <dbReference type="EMBL" id="OBR91607.1"/>
    </source>
</evidence>
<dbReference type="Proteomes" id="UP000077384">
    <property type="component" value="Unassembled WGS sequence"/>
</dbReference>
<dbReference type="EMBL" id="LITQ01000046">
    <property type="protein sequence ID" value="OAA86060.1"/>
    <property type="molecule type" value="Genomic_DNA"/>
</dbReference>
<evidence type="ECO:0000313" key="5">
    <source>
        <dbReference type="Proteomes" id="UP000077384"/>
    </source>
</evidence>